<gene>
    <name evidence="2" type="ORF">LOX96_05405</name>
</gene>
<protein>
    <submittedName>
        <fullName evidence="2">DUF3757 domain-containing protein</fullName>
    </submittedName>
</protein>
<evidence type="ECO:0000256" key="1">
    <source>
        <dbReference type="SAM" id="SignalP"/>
    </source>
</evidence>
<organism evidence="2 3">
    <name type="scientific">Legionella maioricensis</name>
    <dbReference type="NCBI Taxonomy" id="2896528"/>
    <lineage>
        <taxon>Bacteria</taxon>
        <taxon>Pseudomonadati</taxon>
        <taxon>Pseudomonadota</taxon>
        <taxon>Gammaproteobacteria</taxon>
        <taxon>Legionellales</taxon>
        <taxon>Legionellaceae</taxon>
        <taxon>Legionella</taxon>
    </lineage>
</organism>
<keyword evidence="3" id="KW-1185">Reference proteome</keyword>
<proteinExistence type="predicted"/>
<dbReference type="RefSeq" id="WP_250421025.1">
    <property type="nucleotide sequence ID" value="NZ_JAJKBJ010000004.1"/>
</dbReference>
<dbReference type="Proteomes" id="UP001139721">
    <property type="component" value="Unassembled WGS sequence"/>
</dbReference>
<evidence type="ECO:0000313" key="3">
    <source>
        <dbReference type="Proteomes" id="UP001139721"/>
    </source>
</evidence>
<accession>A0A9X2CZS7</accession>
<name>A0A9X2CZS7_9GAMM</name>
<keyword evidence="1" id="KW-0732">Signal</keyword>
<comment type="caution">
    <text evidence="2">The sequence shown here is derived from an EMBL/GenBank/DDBJ whole genome shotgun (WGS) entry which is preliminary data.</text>
</comment>
<dbReference type="EMBL" id="JAJKBJ010000004">
    <property type="protein sequence ID" value="MCL9683520.1"/>
    <property type="molecule type" value="Genomic_DNA"/>
</dbReference>
<feature type="signal peptide" evidence="1">
    <location>
        <begin position="1"/>
        <end position="22"/>
    </location>
</feature>
<dbReference type="Pfam" id="PF12582">
    <property type="entry name" value="DUF3757"/>
    <property type="match status" value="1"/>
</dbReference>
<dbReference type="InterPro" id="IPR022231">
    <property type="entry name" value="DUF3757"/>
</dbReference>
<evidence type="ECO:0000313" key="2">
    <source>
        <dbReference type="EMBL" id="MCL9683520.1"/>
    </source>
</evidence>
<reference evidence="2" key="1">
    <citation type="submission" date="2021-11" db="EMBL/GenBank/DDBJ databases">
        <title>Legionella maioricencis sp. nov., a new species isolated from hot water samples in Mallorca.</title>
        <authorList>
            <person name="Crespi S."/>
            <person name="Drasar V."/>
            <person name="Salva-Serra F."/>
            <person name="Jaen-Luchoro D."/>
            <person name="Pineiro-Iglesias B."/>
            <person name="Aliaga F."/>
            <person name="Fernandez-Juarez V."/>
            <person name="Coll G."/>
            <person name="Moore E.R.B."/>
            <person name="Bennasar-Figueras A."/>
        </authorList>
    </citation>
    <scope>NUCLEOTIDE SEQUENCE</scope>
    <source>
        <strain evidence="2">HCPI-6</strain>
    </source>
</reference>
<sequence length="125" mass="13967">MIQNKALLIGLFLAQFNSIALATNCPDPLTTSLRWGVPPSPWVENPFSPNSPQGDENTQFIRANILVAGYGQGVMCTYRNSAGDYSIWWQVRTKIPARVDYNWIDTLGGFVCTQGLTECQFYTVK</sequence>
<feature type="chain" id="PRO_5040948505" evidence="1">
    <location>
        <begin position="23"/>
        <end position="125"/>
    </location>
</feature>
<dbReference type="AlphaFoldDB" id="A0A9X2CZS7"/>